<dbReference type="STRING" id="478744.SAMN05444359_110145"/>
<dbReference type="GO" id="GO:0003677">
    <property type="term" value="F:DNA binding"/>
    <property type="evidence" value="ECO:0007669"/>
    <property type="project" value="InterPro"/>
</dbReference>
<reference evidence="3" key="1">
    <citation type="submission" date="2016-10" db="EMBL/GenBank/DDBJ databases">
        <authorList>
            <person name="Varghese N."/>
            <person name="Submissions S."/>
        </authorList>
    </citation>
    <scope>NUCLEOTIDE SEQUENCE [LARGE SCALE GENOMIC DNA]</scope>
    <source>
        <strain evidence="3">DSM 24740</strain>
    </source>
</reference>
<dbReference type="Gene3D" id="3.30.70.1290">
    <property type="entry name" value="Transposase IS200-like"/>
    <property type="match status" value="1"/>
</dbReference>
<dbReference type="InParanoid" id="A0A1H9GE78"/>
<dbReference type="SUPFAM" id="SSF143422">
    <property type="entry name" value="Transposase IS200-like"/>
    <property type="match status" value="1"/>
</dbReference>
<dbReference type="PANTHER" id="PTHR34322:SF2">
    <property type="entry name" value="TRANSPOSASE IS200-LIKE DOMAIN-CONTAINING PROTEIN"/>
    <property type="match status" value="1"/>
</dbReference>
<dbReference type="AlphaFoldDB" id="A0A1H9GE78"/>
<accession>A0A1H9GE78</accession>
<keyword evidence="3" id="KW-1185">Reference proteome</keyword>
<evidence type="ECO:0000259" key="1">
    <source>
        <dbReference type="SMART" id="SM01321"/>
    </source>
</evidence>
<dbReference type="Proteomes" id="UP000199021">
    <property type="component" value="Unassembled WGS sequence"/>
</dbReference>
<dbReference type="SMART" id="SM01321">
    <property type="entry name" value="Y1_Tnp"/>
    <property type="match status" value="1"/>
</dbReference>
<evidence type="ECO:0000313" key="2">
    <source>
        <dbReference type="EMBL" id="SEQ48400.1"/>
    </source>
</evidence>
<dbReference type="InterPro" id="IPR002686">
    <property type="entry name" value="Transposase_17"/>
</dbReference>
<dbReference type="GO" id="GO:0006313">
    <property type="term" value="P:DNA transposition"/>
    <property type="evidence" value="ECO:0007669"/>
    <property type="project" value="InterPro"/>
</dbReference>
<protein>
    <recommendedName>
        <fullName evidence="1">Transposase IS200-like domain-containing protein</fullName>
    </recommendedName>
</protein>
<organism evidence="2 3">
    <name type="scientific">Neolewinella agarilytica</name>
    <dbReference type="NCBI Taxonomy" id="478744"/>
    <lineage>
        <taxon>Bacteria</taxon>
        <taxon>Pseudomonadati</taxon>
        <taxon>Bacteroidota</taxon>
        <taxon>Saprospiria</taxon>
        <taxon>Saprospirales</taxon>
        <taxon>Lewinellaceae</taxon>
        <taxon>Neolewinella</taxon>
    </lineage>
</organism>
<evidence type="ECO:0000313" key="3">
    <source>
        <dbReference type="Proteomes" id="UP000199021"/>
    </source>
</evidence>
<name>A0A1H9GE78_9BACT</name>
<dbReference type="InterPro" id="IPR036515">
    <property type="entry name" value="Transposase_17_sf"/>
</dbReference>
<dbReference type="EMBL" id="FOFB01000010">
    <property type="protein sequence ID" value="SEQ48400.1"/>
    <property type="molecule type" value="Genomic_DNA"/>
</dbReference>
<dbReference type="PANTHER" id="PTHR34322">
    <property type="entry name" value="TRANSPOSASE, Y1_TNP DOMAIN-CONTAINING"/>
    <property type="match status" value="1"/>
</dbReference>
<sequence length="214" mass="24912">MFRRTGTKFSVHFEMYSHDCLYHFYNQGINGQAIFRIEENYDFFLGKVKKHLLPNAHVLAFCLMYNHFHFLLRPTEFGASQSNKKVPVHGKNIENEMLPICNLSYGVQMLLSTYTRGFNKAYHRSGNLFRQGSNMKQCWDLRPLEDGGQGTIPNSSYPHTVFNYLHQNPVSAGICLDTVTWDWSSAREYQGPYDRGICDFEMAESLLRVRKFRG</sequence>
<proteinExistence type="predicted"/>
<feature type="domain" description="Transposase IS200-like" evidence="1">
    <location>
        <begin position="17"/>
        <end position="168"/>
    </location>
</feature>
<gene>
    <name evidence="2" type="ORF">SAMN05444359_110145</name>
</gene>
<dbReference type="GO" id="GO:0004803">
    <property type="term" value="F:transposase activity"/>
    <property type="evidence" value="ECO:0007669"/>
    <property type="project" value="InterPro"/>
</dbReference>